<reference evidence="2" key="2">
    <citation type="submission" date="2012-06" db="EMBL/GenBank/DDBJ databases">
        <authorList>
            <person name="Yu Y."/>
            <person name="Currie J."/>
            <person name="Lomeli R."/>
            <person name="Angelova A."/>
            <person name="Collura K."/>
            <person name="Wissotski M."/>
            <person name="Campos D."/>
            <person name="Kudrna D."/>
            <person name="Golser W."/>
            <person name="Ashely E."/>
            <person name="Descour A."/>
            <person name="Fernandes J."/>
            <person name="Soderlund C."/>
            <person name="Walbot V."/>
        </authorList>
    </citation>
    <scope>NUCLEOTIDE SEQUENCE</scope>
    <source>
        <strain evidence="2">B73</strain>
    </source>
</reference>
<evidence type="ECO:0000256" key="1">
    <source>
        <dbReference type="SAM" id="MobiDB-lite"/>
    </source>
</evidence>
<protein>
    <submittedName>
        <fullName evidence="2">Uncharacterized protein</fullName>
    </submittedName>
</protein>
<feature type="region of interest" description="Disordered" evidence="1">
    <location>
        <begin position="60"/>
        <end position="80"/>
    </location>
</feature>
<feature type="region of interest" description="Disordered" evidence="1">
    <location>
        <begin position="1"/>
        <end position="34"/>
    </location>
</feature>
<organism evidence="2">
    <name type="scientific">Zea mays</name>
    <name type="common">Maize</name>
    <dbReference type="NCBI Taxonomy" id="4577"/>
    <lineage>
        <taxon>Eukaryota</taxon>
        <taxon>Viridiplantae</taxon>
        <taxon>Streptophyta</taxon>
        <taxon>Embryophyta</taxon>
        <taxon>Tracheophyta</taxon>
        <taxon>Spermatophyta</taxon>
        <taxon>Magnoliopsida</taxon>
        <taxon>Liliopsida</taxon>
        <taxon>Poales</taxon>
        <taxon>Poaceae</taxon>
        <taxon>PACMAD clade</taxon>
        <taxon>Panicoideae</taxon>
        <taxon>Andropogonodae</taxon>
        <taxon>Andropogoneae</taxon>
        <taxon>Tripsacinae</taxon>
        <taxon>Zea</taxon>
    </lineage>
</organism>
<dbReference type="AlphaFoldDB" id="C0PLN0"/>
<evidence type="ECO:0000313" key="2">
    <source>
        <dbReference type="EMBL" id="ACN36096.1"/>
    </source>
</evidence>
<proteinExistence type="evidence at transcript level"/>
<sequence length="117" mass="13069">MRRTPTTSHGRLRGRLRRRERLRGGERFRGGSRRGRACLARPSLLAADLELREIGDHGGPSDLLYADSPLPREHPDDVGHVGTARHRVLRAQQADLQEPARLLDVPVAADVHVHDVL</sequence>
<accession>C0PLN0</accession>
<reference evidence="2" key="1">
    <citation type="journal article" date="2009" name="PLoS Genet.">
        <title>Sequencing, mapping, and analysis of 27,455 maize full-length cDNAs.</title>
        <authorList>
            <person name="Soderlund C."/>
            <person name="Descour A."/>
            <person name="Kudrna D."/>
            <person name="Bomhoff M."/>
            <person name="Boyd L."/>
            <person name="Currie J."/>
            <person name="Angelova A."/>
            <person name="Collura K."/>
            <person name="Wissotski M."/>
            <person name="Ashley E."/>
            <person name="Morrow D."/>
            <person name="Fernandes J."/>
            <person name="Walbot V."/>
            <person name="Yu Y."/>
        </authorList>
    </citation>
    <scope>NUCLEOTIDE SEQUENCE</scope>
    <source>
        <strain evidence="2">B73</strain>
    </source>
</reference>
<feature type="compositionally biased region" description="Basic residues" evidence="1">
    <location>
        <begin position="10"/>
        <end position="21"/>
    </location>
</feature>
<name>C0PLN0_MAIZE</name>
<dbReference type="EMBL" id="BT069199">
    <property type="protein sequence ID" value="ACN36096.1"/>
    <property type="molecule type" value="mRNA"/>
</dbReference>
<feature type="compositionally biased region" description="Basic and acidic residues" evidence="1">
    <location>
        <begin position="70"/>
        <end position="79"/>
    </location>
</feature>